<sequence>MKYLLVILATILSFDSFAVMQTKTPQKISYLMTWSDYTGGVFKFALENQDEEARALCPSGYWLDGASDKNAALYDFIKEAYQLKTPIIVHANDSQDWDGMITKECKLMLAIGF</sequence>
<name>A0A1C0TW37_9GAMM</name>
<dbReference type="RefSeq" id="WP_065789538.1">
    <property type="nucleotide sequence ID" value="NZ_MAUJ01000001.1"/>
</dbReference>
<feature type="chain" id="PRO_5008646498" evidence="1">
    <location>
        <begin position="19"/>
        <end position="113"/>
    </location>
</feature>
<protein>
    <submittedName>
        <fullName evidence="2">Uncharacterized protein</fullName>
    </submittedName>
</protein>
<evidence type="ECO:0000313" key="3">
    <source>
        <dbReference type="Proteomes" id="UP000093366"/>
    </source>
</evidence>
<comment type="caution">
    <text evidence="2">The sequence shown here is derived from an EMBL/GenBank/DDBJ whole genome shotgun (WGS) entry which is preliminary data.</text>
</comment>
<evidence type="ECO:0000256" key="1">
    <source>
        <dbReference type="SAM" id="SignalP"/>
    </source>
</evidence>
<organism evidence="2 3">
    <name type="scientific">Pseudoalteromonas luteoviolacea</name>
    <dbReference type="NCBI Taxonomy" id="43657"/>
    <lineage>
        <taxon>Bacteria</taxon>
        <taxon>Pseudomonadati</taxon>
        <taxon>Pseudomonadota</taxon>
        <taxon>Gammaproteobacteria</taxon>
        <taxon>Alteromonadales</taxon>
        <taxon>Pseudoalteromonadaceae</taxon>
        <taxon>Pseudoalteromonas</taxon>
    </lineage>
</organism>
<gene>
    <name evidence="2" type="ORF">A7985_06160</name>
</gene>
<reference evidence="3" key="1">
    <citation type="submission" date="2016-07" db="EMBL/GenBank/DDBJ databases">
        <authorList>
            <person name="Florea S."/>
            <person name="Webb J.S."/>
            <person name="Jaromczyk J."/>
            <person name="Schardl C.L."/>
        </authorList>
    </citation>
    <scope>NUCLEOTIDE SEQUENCE [LARGE SCALE GENOMIC DNA]</scope>
    <source>
        <strain evidence="3">IPB1</strain>
    </source>
</reference>
<dbReference type="AlphaFoldDB" id="A0A1C0TW37"/>
<feature type="signal peptide" evidence="1">
    <location>
        <begin position="1"/>
        <end position="18"/>
    </location>
</feature>
<dbReference type="OrthoDB" id="6292091at2"/>
<proteinExistence type="predicted"/>
<keyword evidence="1" id="KW-0732">Signal</keyword>
<dbReference type="EMBL" id="MAUJ01000001">
    <property type="protein sequence ID" value="OCQ23521.1"/>
    <property type="molecule type" value="Genomic_DNA"/>
</dbReference>
<dbReference type="Proteomes" id="UP000093366">
    <property type="component" value="Unassembled WGS sequence"/>
</dbReference>
<accession>A0A1C0TW37</accession>
<evidence type="ECO:0000313" key="2">
    <source>
        <dbReference type="EMBL" id="OCQ23521.1"/>
    </source>
</evidence>